<dbReference type="SUPFAM" id="SSF55874">
    <property type="entry name" value="ATPase domain of HSP90 chaperone/DNA topoisomerase II/histidine kinase"/>
    <property type="match status" value="1"/>
</dbReference>
<evidence type="ECO:0000256" key="1">
    <source>
        <dbReference type="ARBA" id="ARBA00000085"/>
    </source>
</evidence>
<gene>
    <name evidence="20" type="ORF">L602_000200000870</name>
</gene>
<evidence type="ECO:0000256" key="3">
    <source>
        <dbReference type="ARBA" id="ARBA00012438"/>
    </source>
</evidence>
<dbReference type="Proteomes" id="UP000318141">
    <property type="component" value="Unassembled WGS sequence"/>
</dbReference>
<dbReference type="InterPro" id="IPR014310">
    <property type="entry name" value="Sig_transdc_His_kinase_PhoR"/>
</dbReference>
<keyword evidence="21" id="KW-1185">Reference proteome</keyword>
<evidence type="ECO:0000256" key="15">
    <source>
        <dbReference type="ARBA" id="ARBA00023012"/>
    </source>
</evidence>
<keyword evidence="15" id="KW-0902">Two-component regulatory system</keyword>
<evidence type="ECO:0000313" key="21">
    <source>
        <dbReference type="Proteomes" id="UP000318141"/>
    </source>
</evidence>
<dbReference type="GO" id="GO:0016036">
    <property type="term" value="P:cellular response to phosphate starvation"/>
    <property type="evidence" value="ECO:0007669"/>
    <property type="project" value="TreeGrafter"/>
</dbReference>
<keyword evidence="16" id="KW-0472">Membrane</keyword>
<dbReference type="InterPro" id="IPR036890">
    <property type="entry name" value="HATPase_C_sf"/>
</dbReference>
<evidence type="ECO:0000256" key="8">
    <source>
        <dbReference type="ARBA" id="ARBA00022592"/>
    </source>
</evidence>
<evidence type="ECO:0000256" key="6">
    <source>
        <dbReference type="ARBA" id="ARBA00022475"/>
    </source>
</evidence>
<keyword evidence="14" id="KW-1133">Transmembrane helix</keyword>
<dbReference type="FunFam" id="3.30.565.10:FF:000006">
    <property type="entry name" value="Sensor histidine kinase WalK"/>
    <property type="match status" value="1"/>
</dbReference>
<dbReference type="PANTHER" id="PTHR45453:SF1">
    <property type="entry name" value="PHOSPHATE REGULON SENSOR PROTEIN PHOR"/>
    <property type="match status" value="1"/>
</dbReference>
<evidence type="ECO:0000256" key="7">
    <source>
        <dbReference type="ARBA" id="ARBA00022553"/>
    </source>
</evidence>
<keyword evidence="6" id="KW-1003">Cell membrane</keyword>
<keyword evidence="5" id="KW-0813">Transport</keyword>
<dbReference type="CDD" id="cd00082">
    <property type="entry name" value="HisKA"/>
    <property type="match status" value="1"/>
</dbReference>
<evidence type="ECO:0000256" key="2">
    <source>
        <dbReference type="ARBA" id="ARBA00004429"/>
    </source>
</evidence>
<dbReference type="GO" id="GO:0005886">
    <property type="term" value="C:plasma membrane"/>
    <property type="evidence" value="ECO:0007669"/>
    <property type="project" value="UniProtKB-SubCell"/>
</dbReference>
<evidence type="ECO:0000256" key="10">
    <source>
        <dbReference type="ARBA" id="ARBA00022692"/>
    </source>
</evidence>
<dbReference type="SMART" id="SM00388">
    <property type="entry name" value="HisKA"/>
    <property type="match status" value="1"/>
</dbReference>
<dbReference type="Pfam" id="PF00512">
    <property type="entry name" value="HisKA"/>
    <property type="match status" value="1"/>
</dbReference>
<dbReference type="InterPro" id="IPR036097">
    <property type="entry name" value="HisK_dim/P_sf"/>
</dbReference>
<dbReference type="GO" id="GO:0004721">
    <property type="term" value="F:phosphoprotein phosphatase activity"/>
    <property type="evidence" value="ECO:0007669"/>
    <property type="project" value="InterPro"/>
</dbReference>
<organism evidence="20 21">
    <name type="scientific">Cupriavidus gilardii J11</name>
    <dbReference type="NCBI Taxonomy" id="936133"/>
    <lineage>
        <taxon>Bacteria</taxon>
        <taxon>Pseudomonadati</taxon>
        <taxon>Pseudomonadota</taxon>
        <taxon>Betaproteobacteria</taxon>
        <taxon>Burkholderiales</taxon>
        <taxon>Burkholderiaceae</taxon>
        <taxon>Cupriavidus</taxon>
    </lineage>
</organism>
<keyword evidence="7" id="KW-0597">Phosphoprotein</keyword>
<dbReference type="EMBL" id="VLJN01000012">
    <property type="protein sequence ID" value="TWG86686.1"/>
    <property type="molecule type" value="Genomic_DNA"/>
</dbReference>
<evidence type="ECO:0000313" key="20">
    <source>
        <dbReference type="EMBL" id="TWG86686.1"/>
    </source>
</evidence>
<evidence type="ECO:0000256" key="16">
    <source>
        <dbReference type="ARBA" id="ARBA00023136"/>
    </source>
</evidence>
<dbReference type="InterPro" id="IPR003661">
    <property type="entry name" value="HisK_dim/P_dom"/>
</dbReference>
<evidence type="ECO:0000256" key="17">
    <source>
        <dbReference type="ARBA" id="ARBA00025207"/>
    </source>
</evidence>
<keyword evidence="12 20" id="KW-0418">Kinase</keyword>
<dbReference type="InterPro" id="IPR003594">
    <property type="entry name" value="HATPase_dom"/>
</dbReference>
<evidence type="ECO:0000256" key="18">
    <source>
        <dbReference type="SAM" id="MobiDB-lite"/>
    </source>
</evidence>
<dbReference type="SMART" id="SM00387">
    <property type="entry name" value="HATPase_c"/>
    <property type="match status" value="1"/>
</dbReference>
<feature type="region of interest" description="Disordered" evidence="18">
    <location>
        <begin position="432"/>
        <end position="455"/>
    </location>
</feature>
<dbReference type="InterPro" id="IPR000014">
    <property type="entry name" value="PAS"/>
</dbReference>
<feature type="domain" description="Histidine kinase" evidence="19">
    <location>
        <begin position="213"/>
        <end position="428"/>
    </location>
</feature>
<evidence type="ECO:0000259" key="19">
    <source>
        <dbReference type="PROSITE" id="PS50109"/>
    </source>
</evidence>
<protein>
    <recommendedName>
        <fullName evidence="4">Phosphate regulon sensor protein PhoR</fullName>
        <ecNumber evidence="3">2.7.13.3</ecNumber>
    </recommendedName>
</protein>
<dbReference type="Pfam" id="PF11808">
    <property type="entry name" value="PhoR"/>
    <property type="match status" value="1"/>
</dbReference>
<keyword evidence="8" id="KW-0592">Phosphate transport</keyword>
<dbReference type="EC" id="2.7.13.3" evidence="3"/>
<dbReference type="InterPro" id="IPR004358">
    <property type="entry name" value="Sig_transdc_His_kin-like_C"/>
</dbReference>
<keyword evidence="13" id="KW-0067">ATP-binding</keyword>
<dbReference type="GO" id="GO:0005524">
    <property type="term" value="F:ATP binding"/>
    <property type="evidence" value="ECO:0007669"/>
    <property type="project" value="UniProtKB-KW"/>
</dbReference>
<dbReference type="GO" id="GO:0000155">
    <property type="term" value="F:phosphorelay sensor kinase activity"/>
    <property type="evidence" value="ECO:0007669"/>
    <property type="project" value="InterPro"/>
</dbReference>
<evidence type="ECO:0000256" key="13">
    <source>
        <dbReference type="ARBA" id="ARBA00022840"/>
    </source>
</evidence>
<evidence type="ECO:0000256" key="9">
    <source>
        <dbReference type="ARBA" id="ARBA00022679"/>
    </source>
</evidence>
<dbReference type="FunFam" id="1.10.287.130:FF:000001">
    <property type="entry name" value="Two-component sensor histidine kinase"/>
    <property type="match status" value="1"/>
</dbReference>
<comment type="caution">
    <text evidence="20">The sequence shown here is derived from an EMBL/GenBank/DDBJ whole genome shotgun (WGS) entry which is preliminary data.</text>
</comment>
<dbReference type="InterPro" id="IPR005467">
    <property type="entry name" value="His_kinase_dom"/>
</dbReference>
<name>A0A562BN88_9BURK</name>
<dbReference type="InterPro" id="IPR021766">
    <property type="entry name" value="PhoR_N"/>
</dbReference>
<accession>A0A562BN88</accession>
<reference evidence="20 21" key="1">
    <citation type="submission" date="2019-07" db="EMBL/GenBank/DDBJ databases">
        <title>Genome sequencing of lignin-degrading bacterial isolates.</title>
        <authorList>
            <person name="Gladden J."/>
        </authorList>
    </citation>
    <scope>NUCLEOTIDE SEQUENCE [LARGE SCALE GENOMIC DNA]</scope>
    <source>
        <strain evidence="20 21">J11</strain>
    </source>
</reference>
<dbReference type="InterPro" id="IPR050351">
    <property type="entry name" value="BphY/WalK/GraS-like"/>
</dbReference>
<dbReference type="PANTHER" id="PTHR45453">
    <property type="entry name" value="PHOSPHATE REGULON SENSOR PROTEIN PHOR"/>
    <property type="match status" value="1"/>
</dbReference>
<dbReference type="NCBIfam" id="TIGR02966">
    <property type="entry name" value="phoR_proteo"/>
    <property type="match status" value="1"/>
</dbReference>
<dbReference type="GO" id="GO:0006817">
    <property type="term" value="P:phosphate ion transport"/>
    <property type="evidence" value="ECO:0007669"/>
    <property type="project" value="UniProtKB-KW"/>
</dbReference>
<evidence type="ECO:0000256" key="12">
    <source>
        <dbReference type="ARBA" id="ARBA00022777"/>
    </source>
</evidence>
<keyword evidence="11" id="KW-0547">Nucleotide-binding</keyword>
<dbReference type="PROSITE" id="PS50109">
    <property type="entry name" value="HIS_KIN"/>
    <property type="match status" value="1"/>
</dbReference>
<evidence type="ECO:0000256" key="14">
    <source>
        <dbReference type="ARBA" id="ARBA00022989"/>
    </source>
</evidence>
<comment type="subcellular location">
    <subcellularLocation>
        <location evidence="2">Cell inner membrane</location>
        <topology evidence="2">Multi-pass membrane protein</topology>
    </subcellularLocation>
</comment>
<dbReference type="Gene3D" id="3.30.450.20">
    <property type="entry name" value="PAS domain"/>
    <property type="match status" value="1"/>
</dbReference>
<comment type="function">
    <text evidence="17">Member of the two-component regulatory system PhoR/PhoB involved in the phosphate regulon genes expression. PhoR may function as a membrane-associated protein kinase that phosphorylates PhoB in response to environmental signals.</text>
</comment>
<evidence type="ECO:0000256" key="5">
    <source>
        <dbReference type="ARBA" id="ARBA00022448"/>
    </source>
</evidence>
<sequence>MNVIWARSAAFLICLAIAAVLLFVFAGPVWALAATTAVLTVLLLYYLFQVNRLWKVLDAPAYGEIPSALGLWGEVYYRLHRLVKRWRSQVLQVEAQHTRFIQAIQASPNGVLMLDDADQIEWCNGMAELHFGLNARRDVRQRITHLIRRPEFVQYLNLQRFDEPLQMRDMGEHKQSVISVQILPYGDNRKLVLTQDITKLENTEAMRRDFVANVSHELKTPLTVLTGFLETVRDLPVSDEDRKRYVDMMLTQSMRMQHIVEDLLALAKLESDMQPPSQDRVDIGAVMHHLAHDAEGLSQGRHRISVEVDPAVGIRGAETELLSAFGNLVSNAVRYTPDGGSIGISLSYQQGHAVFAVSDTGLGIAPEHIPRLTERFYRVDRSRSRDTGGTGLGLAIVKHVLSRHHAELRVTSEEGKGSVFRVIFPADRSVYEPDRHGERQGGRPSPERGAQVCARSRPRSWRAHHVRAREASRRGGRGRVYYKNKHFERNSLWLTRLSLVFALAAFCWI</sequence>
<feature type="compositionally biased region" description="Basic and acidic residues" evidence="18">
    <location>
        <begin position="432"/>
        <end position="441"/>
    </location>
</feature>
<dbReference type="Pfam" id="PF13188">
    <property type="entry name" value="PAS_8"/>
    <property type="match status" value="1"/>
</dbReference>
<dbReference type="AlphaFoldDB" id="A0A562BN88"/>
<dbReference type="SUPFAM" id="SSF47384">
    <property type="entry name" value="Homodimeric domain of signal transducing histidine kinase"/>
    <property type="match status" value="1"/>
</dbReference>
<proteinExistence type="predicted"/>
<dbReference type="Pfam" id="PF02518">
    <property type="entry name" value="HATPase_c"/>
    <property type="match status" value="1"/>
</dbReference>
<dbReference type="PRINTS" id="PR00344">
    <property type="entry name" value="BCTRLSENSOR"/>
</dbReference>
<dbReference type="Gene3D" id="3.30.565.10">
    <property type="entry name" value="Histidine kinase-like ATPase, C-terminal domain"/>
    <property type="match status" value="1"/>
</dbReference>
<dbReference type="Gene3D" id="1.10.287.130">
    <property type="match status" value="1"/>
</dbReference>
<comment type="catalytic activity">
    <reaction evidence="1">
        <text>ATP + protein L-histidine = ADP + protein N-phospho-L-histidine.</text>
        <dbReference type="EC" id="2.7.13.3"/>
    </reaction>
</comment>
<evidence type="ECO:0000256" key="4">
    <source>
        <dbReference type="ARBA" id="ARBA00019665"/>
    </source>
</evidence>
<keyword evidence="10" id="KW-0812">Transmembrane</keyword>
<evidence type="ECO:0000256" key="11">
    <source>
        <dbReference type="ARBA" id="ARBA00022741"/>
    </source>
</evidence>
<keyword evidence="9" id="KW-0808">Transferase</keyword>